<dbReference type="Pfam" id="PF20567">
    <property type="entry name" value="DUF6776"/>
    <property type="match status" value="1"/>
</dbReference>
<dbReference type="RefSeq" id="WP_115591259.1">
    <property type="nucleotide sequence ID" value="NZ_QRHA01000001.1"/>
</dbReference>
<sequence length="253" mass="28606">MVSLSDLKRQFNPLRLTVLITAAMLAMVYLGYRLAGYHWHNNAKVLDNAMQTSAMLVEENAGLRDKLARLEVDAELSKRALLSLQDEMIKLNQQSREQQQKLGFYQRVVAPETTQDGFAVDGLQVNPSGGGLYRLSFVLLQQRQNKAVVKGKLAIKILGVLGDKPAELNPGQPDFMPEGDLVYRFKYFQAVEIPFQLPEGFTPEYIEFSTEVYQYTTKRGDYQRRVAWLQVYDEPDAGSRETGANELIDAGSY</sequence>
<keyword evidence="4" id="KW-1185">Reference proteome</keyword>
<feature type="transmembrane region" description="Helical" evidence="2">
    <location>
        <begin position="12"/>
        <end position="32"/>
    </location>
</feature>
<accession>A0A3D8MFJ5</accession>
<feature type="coiled-coil region" evidence="1">
    <location>
        <begin position="67"/>
        <end position="101"/>
    </location>
</feature>
<comment type="caution">
    <text evidence="3">The sequence shown here is derived from an EMBL/GenBank/DDBJ whole genome shotgun (WGS) entry which is preliminary data.</text>
</comment>
<reference evidence="4" key="1">
    <citation type="submission" date="2018-08" db="EMBL/GenBank/DDBJ databases">
        <authorList>
            <person name="Zhang J."/>
            <person name="Du Z.-J."/>
        </authorList>
    </citation>
    <scope>NUCLEOTIDE SEQUENCE [LARGE SCALE GENOMIC DNA]</scope>
    <source>
        <strain evidence="4">KCTC 52655</strain>
    </source>
</reference>
<proteinExistence type="predicted"/>
<keyword evidence="2" id="KW-0812">Transmembrane</keyword>
<name>A0A3D8MFJ5_9ALTE</name>
<organism evidence="3 4">
    <name type="scientific">Alteromonas aestuariivivens</name>
    <dbReference type="NCBI Taxonomy" id="1938339"/>
    <lineage>
        <taxon>Bacteria</taxon>
        <taxon>Pseudomonadati</taxon>
        <taxon>Pseudomonadota</taxon>
        <taxon>Gammaproteobacteria</taxon>
        <taxon>Alteromonadales</taxon>
        <taxon>Alteromonadaceae</taxon>
        <taxon>Alteromonas/Salinimonas group</taxon>
        <taxon>Alteromonas</taxon>
    </lineage>
</organism>
<dbReference type="EMBL" id="QRHA01000001">
    <property type="protein sequence ID" value="RDV28968.1"/>
    <property type="molecule type" value="Genomic_DNA"/>
</dbReference>
<dbReference type="AlphaFoldDB" id="A0A3D8MFJ5"/>
<dbReference type="OrthoDB" id="7056878at2"/>
<evidence type="ECO:0000313" key="3">
    <source>
        <dbReference type="EMBL" id="RDV28968.1"/>
    </source>
</evidence>
<keyword evidence="1" id="KW-0175">Coiled coil</keyword>
<evidence type="ECO:0000256" key="1">
    <source>
        <dbReference type="SAM" id="Coils"/>
    </source>
</evidence>
<dbReference type="Proteomes" id="UP000256561">
    <property type="component" value="Unassembled WGS sequence"/>
</dbReference>
<keyword evidence="2" id="KW-0472">Membrane</keyword>
<protein>
    <submittedName>
        <fullName evidence="3">Uncharacterized protein</fullName>
    </submittedName>
</protein>
<dbReference type="InterPro" id="IPR046703">
    <property type="entry name" value="DUF6776"/>
</dbReference>
<gene>
    <name evidence="3" type="ORF">DXV75_00415</name>
</gene>
<evidence type="ECO:0000313" key="4">
    <source>
        <dbReference type="Proteomes" id="UP000256561"/>
    </source>
</evidence>
<keyword evidence="2" id="KW-1133">Transmembrane helix</keyword>
<evidence type="ECO:0000256" key="2">
    <source>
        <dbReference type="SAM" id="Phobius"/>
    </source>
</evidence>